<dbReference type="AlphaFoldDB" id="A0A6I6E2T4"/>
<evidence type="ECO:0000256" key="1">
    <source>
        <dbReference type="SAM" id="MobiDB-lite"/>
    </source>
</evidence>
<reference evidence="2 3" key="1">
    <citation type="submission" date="2019-12" db="EMBL/GenBank/DDBJ databases">
        <title>The complete genome of the thermophilic, anoxygenic phototrophic gammaproteobacterium Thermochromatium tepidum.</title>
        <authorList>
            <person name="Sattley W.M."/>
            <person name="Swingley W.D."/>
            <person name="Burchell B.M."/>
            <person name="Gurbani S.A."/>
            <person name="Kujawa C.M."/>
            <person name="Nuccio D.A."/>
            <person name="Schladweiler J."/>
            <person name="Shaffer K.N."/>
            <person name="Stokes L.M."/>
            <person name="Touchman J.W."/>
            <person name="Blankenship R.E."/>
            <person name="Madigan M.T."/>
        </authorList>
    </citation>
    <scope>NUCLEOTIDE SEQUENCE [LARGE SCALE GENOMIC DNA]</scope>
    <source>
        <strain evidence="2 3">ATCC 43061</strain>
    </source>
</reference>
<protein>
    <submittedName>
        <fullName evidence="2">Uncharacterized protein</fullName>
    </submittedName>
</protein>
<organism evidence="2 3">
    <name type="scientific">Thermochromatium tepidum ATCC 43061</name>
    <dbReference type="NCBI Taxonomy" id="316276"/>
    <lineage>
        <taxon>Bacteria</taxon>
        <taxon>Pseudomonadati</taxon>
        <taxon>Pseudomonadota</taxon>
        <taxon>Gammaproteobacteria</taxon>
        <taxon>Chromatiales</taxon>
        <taxon>Chromatiaceae</taxon>
        <taxon>Thermochromatium</taxon>
    </lineage>
</organism>
<proteinExistence type="predicted"/>
<feature type="compositionally biased region" description="Pro residues" evidence="1">
    <location>
        <begin position="12"/>
        <end position="24"/>
    </location>
</feature>
<evidence type="ECO:0000313" key="2">
    <source>
        <dbReference type="EMBL" id="QGU32032.1"/>
    </source>
</evidence>
<name>A0A6I6E2T4_THETI</name>
<evidence type="ECO:0000313" key="3">
    <source>
        <dbReference type="Proteomes" id="UP000426424"/>
    </source>
</evidence>
<dbReference type="KEGG" id="ttp:E6P07_02930"/>
<feature type="region of interest" description="Disordered" evidence="1">
    <location>
        <begin position="1"/>
        <end position="75"/>
    </location>
</feature>
<accession>A0A6I6E2T4</accession>
<sequence>MEIGSVHIQPMKPSPPPEPIPPPGGNIENRRPPPEPQPPPAPSGPQGQTPSATGVEDSNRATPSPHTPGGVDLYA</sequence>
<gene>
    <name evidence="2" type="ORF">E6P07_02930</name>
</gene>
<dbReference type="RefSeq" id="WP_153974231.1">
    <property type="nucleotide sequence ID" value="NZ_CP039268.1"/>
</dbReference>
<dbReference type="Proteomes" id="UP000426424">
    <property type="component" value="Chromosome"/>
</dbReference>
<keyword evidence="3" id="KW-1185">Reference proteome</keyword>
<feature type="compositionally biased region" description="Pro residues" evidence="1">
    <location>
        <begin position="34"/>
        <end position="43"/>
    </location>
</feature>
<dbReference type="EMBL" id="CP039268">
    <property type="protein sequence ID" value="QGU32032.1"/>
    <property type="molecule type" value="Genomic_DNA"/>
</dbReference>